<gene>
    <name evidence="6" type="ORF">B0T23DRAFT_389815</name>
</gene>
<comment type="caution">
    <text evidence="6">The sequence shown here is derived from an EMBL/GenBank/DDBJ whole genome shotgun (WGS) entry which is preliminary data.</text>
</comment>
<feature type="transmembrane region" description="Helical" evidence="5">
    <location>
        <begin position="124"/>
        <end position="140"/>
    </location>
</feature>
<proteinExistence type="predicted"/>
<name>A0AAJ0HYA6_9PEZI</name>
<dbReference type="GO" id="GO:0016020">
    <property type="term" value="C:membrane"/>
    <property type="evidence" value="ECO:0007669"/>
    <property type="project" value="UniProtKB-SubCell"/>
</dbReference>
<feature type="transmembrane region" description="Helical" evidence="5">
    <location>
        <begin position="329"/>
        <end position="348"/>
    </location>
</feature>
<feature type="transmembrane region" description="Helical" evidence="5">
    <location>
        <begin position="290"/>
        <end position="309"/>
    </location>
</feature>
<dbReference type="EMBL" id="JAULSX010000010">
    <property type="protein sequence ID" value="KAK3485168.1"/>
    <property type="molecule type" value="Genomic_DNA"/>
</dbReference>
<dbReference type="RefSeq" id="XP_062688072.1">
    <property type="nucleotide sequence ID" value="XM_062837835.1"/>
</dbReference>
<keyword evidence="2 5" id="KW-0812">Transmembrane</keyword>
<dbReference type="InterPro" id="IPR036259">
    <property type="entry name" value="MFS_trans_sf"/>
</dbReference>
<dbReference type="GeneID" id="87875457"/>
<dbReference type="SUPFAM" id="SSF103473">
    <property type="entry name" value="MFS general substrate transporter"/>
    <property type="match status" value="1"/>
</dbReference>
<feature type="transmembrane region" description="Helical" evidence="5">
    <location>
        <begin position="146"/>
        <end position="172"/>
    </location>
</feature>
<evidence type="ECO:0000256" key="5">
    <source>
        <dbReference type="SAM" id="Phobius"/>
    </source>
</evidence>
<feature type="transmembrane region" description="Helical" evidence="5">
    <location>
        <begin position="21"/>
        <end position="40"/>
    </location>
</feature>
<dbReference type="Proteomes" id="UP001285908">
    <property type="component" value="Unassembled WGS sequence"/>
</dbReference>
<evidence type="ECO:0000256" key="1">
    <source>
        <dbReference type="ARBA" id="ARBA00004141"/>
    </source>
</evidence>
<dbReference type="GO" id="GO:0022857">
    <property type="term" value="F:transmembrane transporter activity"/>
    <property type="evidence" value="ECO:0007669"/>
    <property type="project" value="TreeGrafter"/>
</dbReference>
<evidence type="ECO:0000313" key="7">
    <source>
        <dbReference type="Proteomes" id="UP001285908"/>
    </source>
</evidence>
<organism evidence="6 7">
    <name type="scientific">Neurospora hispaniola</name>
    <dbReference type="NCBI Taxonomy" id="588809"/>
    <lineage>
        <taxon>Eukaryota</taxon>
        <taxon>Fungi</taxon>
        <taxon>Dikarya</taxon>
        <taxon>Ascomycota</taxon>
        <taxon>Pezizomycotina</taxon>
        <taxon>Sordariomycetes</taxon>
        <taxon>Sordariomycetidae</taxon>
        <taxon>Sordariales</taxon>
        <taxon>Sordariaceae</taxon>
        <taxon>Neurospora</taxon>
    </lineage>
</organism>
<feature type="transmembrane region" description="Helical" evidence="5">
    <location>
        <begin position="184"/>
        <end position="205"/>
    </location>
</feature>
<keyword evidence="3 5" id="KW-1133">Transmembrane helix</keyword>
<evidence type="ECO:0000256" key="3">
    <source>
        <dbReference type="ARBA" id="ARBA00022989"/>
    </source>
</evidence>
<comment type="subcellular location">
    <subcellularLocation>
        <location evidence="1">Membrane</location>
        <topology evidence="1">Multi-pass membrane protein</topology>
    </subcellularLocation>
</comment>
<evidence type="ECO:0000256" key="2">
    <source>
        <dbReference type="ARBA" id="ARBA00022692"/>
    </source>
</evidence>
<keyword evidence="4 5" id="KW-0472">Membrane</keyword>
<evidence type="ECO:0000256" key="4">
    <source>
        <dbReference type="ARBA" id="ARBA00023136"/>
    </source>
</evidence>
<sequence>MPRTPFSSPSSSSAITTRSSPSIRSLLVLVALVNLAWSLYQLPLNRVIERRLCRDFYLGADPSAIGHDGSVPEELCKLDSIQQDLGSMMGLMETGWVAGDFVMTIPLVLLADRYGHAQVLRLNLVPRVLVLCWTLAVGYFDHALPLPALALGPLSSVLGGDCVFNSIVYSLVSSATHDDVQRATFFGQVNAVSAIFAAQLGPALASGTMSILLWLPLCAGVVLLLAAVPVISGLPASNTGSHRRQHDQESIAPLLPQDLPYRPDPTLSITSFKESVSGRISSVFKVITSYPPNFTLLLASFFFTSLASSDTKLMAQYISKRYGWKFTSVGYLLSGKAVFNFFLLYLIIPTILRRRRSQSSPLSSFQSRRLSDPDVFTIQDHKVADGYNISYAQTCLIFSVLGVVAIAMASTIWTLVPSLLLYAMGIALPMFTYSLLKSPSLLPDPSGPGMSAAGDATVVVSEAQIFSIVMLVKTVGLLVGAPTMAALWVQGVKVGGYLAQKISRRTRSPSGISTQFPSDLVDAYGLLPRTCLHRLPSFRRIPIMANQQLPPPRRRGDHLFERWGVKLHEDSNGIISSGLLPMFPTVDGPYGLAEDLWWTHKRALQEAATHAHPMPKSIPKPSGVQLDELFCTERWQQVALHGLRTWELPSLNQGIIGTSYWQEVFMTDLSIMQLSNISVTVEQFPDIDLIHVDESKWHIAFRRSRWYDLRGVVLEKDVNGRPTNTRNWSVDDNGLWGELRVAIEMANRMLHHVLYGDWISALLEGSTDPIPNVLPLSGNRMPQRMVSPGEAGIGLKQPDQRIANRIWHQIELLSQWIIWSFFDPRDLDKYGSSGQPGGVTAGYCSSAQLRTVMEKPLNPSALPHPHDPEVFTDIKINTMLLEALLSISNTPEEVASKHTTRLQLALVIVHEFMHALQQARVYVSTCSGGWQYEPYYKNEVSAELGWSQEQSLLDAVTIIGPVNVFVPDSDFLSRAGPAFTIAQSWLDDPTVRVKGKELQELDGSLRGALDRVTSQMSPLPTYWCSRFQSQSFWDSHVAVYGKSALKAEPVVRTKQRISRGNHVRMYHARGHVQPSLLRHQPIVPNQMQRFRLEEEQTFQYMEFRKKLWKSLRPWYKQSYRIWQKTPYSFLRLRRLIDQFRQAVLQRNRADAEAAVKEYSSYLNELAFDLSTPYNLTPAPPGTAPFWFFEFHHHPALWPFCMLEVMMHASLPYDWSISVGKNAAPPSAPTATTSKVSLPNRWFPSQHARAAGAFFKYPLFWTSVDEPPNASLARPDVTDPSEIYPPMVCRVFARPHGTLTWPSPKSLTSLYKARWDMLFATENERIKQPMKKYPISKRLWQALMDQYKQLLRQNQRLGENNSNGQWLDFDFVFPPYDENDEFVVLEKFSRPMSFTRWIMTGFSAPDWFLQGHADPDKLTVMSKPAPAPADAPEVYLPSEDEGDGDAPEVWQRWWPVHPYVDVDMDVDMMDG</sequence>
<evidence type="ECO:0000313" key="6">
    <source>
        <dbReference type="EMBL" id="KAK3485168.1"/>
    </source>
</evidence>
<reference evidence="6 7" key="1">
    <citation type="journal article" date="2023" name="Mol. Phylogenet. Evol.">
        <title>Genome-scale phylogeny and comparative genomics of the fungal order Sordariales.</title>
        <authorList>
            <person name="Hensen N."/>
            <person name="Bonometti L."/>
            <person name="Westerberg I."/>
            <person name="Brannstrom I.O."/>
            <person name="Guillou S."/>
            <person name="Cros-Aarteil S."/>
            <person name="Calhoun S."/>
            <person name="Haridas S."/>
            <person name="Kuo A."/>
            <person name="Mondo S."/>
            <person name="Pangilinan J."/>
            <person name="Riley R."/>
            <person name="LaButti K."/>
            <person name="Andreopoulos B."/>
            <person name="Lipzen A."/>
            <person name="Chen C."/>
            <person name="Yan M."/>
            <person name="Daum C."/>
            <person name="Ng V."/>
            <person name="Clum A."/>
            <person name="Steindorff A."/>
            <person name="Ohm R.A."/>
            <person name="Martin F."/>
            <person name="Silar P."/>
            <person name="Natvig D.O."/>
            <person name="Lalanne C."/>
            <person name="Gautier V."/>
            <person name="Ament-Velasquez S.L."/>
            <person name="Kruys A."/>
            <person name="Hutchinson M.I."/>
            <person name="Powell A.J."/>
            <person name="Barry K."/>
            <person name="Miller A.N."/>
            <person name="Grigoriev I.V."/>
            <person name="Debuchy R."/>
            <person name="Gladieux P."/>
            <person name="Hiltunen Thoren M."/>
            <person name="Johannesson H."/>
        </authorList>
    </citation>
    <scope>NUCLEOTIDE SEQUENCE [LARGE SCALE GENOMIC DNA]</scope>
    <source>
        <strain evidence="6 7">FGSC 10403</strain>
    </source>
</reference>
<keyword evidence="7" id="KW-1185">Reference proteome</keyword>
<feature type="transmembrane region" description="Helical" evidence="5">
    <location>
        <begin position="391"/>
        <end position="413"/>
    </location>
</feature>
<feature type="transmembrane region" description="Helical" evidence="5">
    <location>
        <begin position="94"/>
        <end position="112"/>
    </location>
</feature>
<dbReference type="PANTHER" id="PTHR23507:SF8">
    <property type="entry name" value="MFS GENERAL SUBSTRATE TRANSPORTER"/>
    <property type="match status" value="1"/>
</dbReference>
<evidence type="ECO:0008006" key="8">
    <source>
        <dbReference type="Google" id="ProtNLM"/>
    </source>
</evidence>
<protein>
    <recommendedName>
        <fullName evidence="8">MFS general substrate transporter</fullName>
    </recommendedName>
</protein>
<dbReference type="PANTHER" id="PTHR23507">
    <property type="entry name" value="ZGC:174356"/>
    <property type="match status" value="1"/>
</dbReference>
<accession>A0AAJ0HYA6</accession>
<feature type="transmembrane region" description="Helical" evidence="5">
    <location>
        <begin position="211"/>
        <end position="234"/>
    </location>
</feature>
<dbReference type="CDD" id="cd06174">
    <property type="entry name" value="MFS"/>
    <property type="match status" value="1"/>
</dbReference>